<dbReference type="NCBIfam" id="TIGR02937">
    <property type="entry name" value="sigma70-ECF"/>
    <property type="match status" value="1"/>
</dbReference>
<feature type="region of interest" description="Disordered" evidence="5">
    <location>
        <begin position="65"/>
        <end position="90"/>
    </location>
</feature>
<dbReference type="InterPro" id="IPR013325">
    <property type="entry name" value="RNA_pol_sigma_r2"/>
</dbReference>
<evidence type="ECO:0000256" key="5">
    <source>
        <dbReference type="SAM" id="MobiDB-lite"/>
    </source>
</evidence>
<dbReference type="SUPFAM" id="SSF88946">
    <property type="entry name" value="Sigma2 domain of RNA polymerase sigma factors"/>
    <property type="match status" value="1"/>
</dbReference>
<gene>
    <name evidence="9" type="ORF">SAMN04488544_0081</name>
</gene>
<comment type="similarity">
    <text evidence="1">Belongs to the sigma-70 factor family. ECF subfamily.</text>
</comment>
<evidence type="ECO:0000259" key="6">
    <source>
        <dbReference type="Pfam" id="PF04542"/>
    </source>
</evidence>
<dbReference type="Pfam" id="PF20239">
    <property type="entry name" value="DUF6596"/>
    <property type="match status" value="1"/>
</dbReference>
<name>A0A1H2LGH2_9ACTN</name>
<evidence type="ECO:0000256" key="4">
    <source>
        <dbReference type="ARBA" id="ARBA00023163"/>
    </source>
</evidence>
<feature type="domain" description="RNA polymerase sigma factor 70 region 4 type 2" evidence="7">
    <location>
        <begin position="99"/>
        <end position="149"/>
    </location>
</feature>
<dbReference type="PANTHER" id="PTHR47756">
    <property type="entry name" value="BLL6612 PROTEIN-RELATED"/>
    <property type="match status" value="1"/>
</dbReference>
<keyword evidence="4" id="KW-0804">Transcription</keyword>
<proteinExistence type="inferred from homology"/>
<keyword evidence="10" id="KW-1185">Reference proteome</keyword>
<feature type="compositionally biased region" description="Basic and acidic residues" evidence="5">
    <location>
        <begin position="65"/>
        <end position="78"/>
    </location>
</feature>
<keyword evidence="3" id="KW-0731">Sigma factor</keyword>
<evidence type="ECO:0000313" key="10">
    <source>
        <dbReference type="Proteomes" id="UP000198825"/>
    </source>
</evidence>
<dbReference type="InterPro" id="IPR036388">
    <property type="entry name" value="WH-like_DNA-bd_sf"/>
</dbReference>
<dbReference type="STRING" id="546874.SAMN04488544_0081"/>
<dbReference type="Pfam" id="PF08281">
    <property type="entry name" value="Sigma70_r4_2"/>
    <property type="match status" value="1"/>
</dbReference>
<dbReference type="GO" id="GO:0003677">
    <property type="term" value="F:DNA binding"/>
    <property type="evidence" value="ECO:0007669"/>
    <property type="project" value="InterPro"/>
</dbReference>
<accession>A0A1H2LGH2</accession>
<feature type="domain" description="DUF6596" evidence="8">
    <location>
        <begin position="162"/>
        <end position="253"/>
    </location>
</feature>
<dbReference type="InterPro" id="IPR046531">
    <property type="entry name" value="DUF6596"/>
</dbReference>
<dbReference type="Pfam" id="PF04542">
    <property type="entry name" value="Sigma70_r2"/>
    <property type="match status" value="1"/>
</dbReference>
<dbReference type="AlphaFoldDB" id="A0A1H2LGH2"/>
<evidence type="ECO:0000313" key="9">
    <source>
        <dbReference type="EMBL" id="SDU79942.1"/>
    </source>
</evidence>
<organism evidence="9 10">
    <name type="scientific">Microlunatus sagamiharensis</name>
    <dbReference type="NCBI Taxonomy" id="546874"/>
    <lineage>
        <taxon>Bacteria</taxon>
        <taxon>Bacillati</taxon>
        <taxon>Actinomycetota</taxon>
        <taxon>Actinomycetes</taxon>
        <taxon>Propionibacteriales</taxon>
        <taxon>Propionibacteriaceae</taxon>
        <taxon>Microlunatus</taxon>
    </lineage>
</organism>
<reference evidence="10" key="1">
    <citation type="submission" date="2016-10" db="EMBL/GenBank/DDBJ databases">
        <authorList>
            <person name="Varghese N."/>
            <person name="Submissions S."/>
        </authorList>
    </citation>
    <scope>NUCLEOTIDE SEQUENCE [LARGE SCALE GENOMIC DNA]</scope>
    <source>
        <strain evidence="10">DSM 21743</strain>
    </source>
</reference>
<feature type="domain" description="RNA polymerase sigma-70 region 2" evidence="6">
    <location>
        <begin position="5"/>
        <end position="69"/>
    </location>
</feature>
<evidence type="ECO:0000256" key="1">
    <source>
        <dbReference type="ARBA" id="ARBA00010641"/>
    </source>
</evidence>
<dbReference type="InterPro" id="IPR013249">
    <property type="entry name" value="RNA_pol_sigma70_r4_t2"/>
</dbReference>
<protein>
    <submittedName>
        <fullName evidence="9">RNA polymerase sigma factor, sigma-70 family</fullName>
    </submittedName>
</protein>
<sequence length="397" mass="43174">MDEGLLRALVPQVITALLRRGADFASAEDAVQEALIDALRTWPTDPPRDPRAWLTTAAVHRLTDAARSEVARRRREERVDEEPEPGPTEQADDTLLLLFLCASPELSPTSAVALTLRAVAGLTTREIADAFLVPEATMAQRISRAKATLRDRRLDAPADVAVVLHVLHLAYTTGHQGSDERHDLAREAIRLTRQLVLASPEPEVRGLLALMLLHHARHRARVVDGRLVPLDEQDRALWDRAEVAEGVRILQGALGEHRRGRFQVEAAIAALHDDAATSGETDWPQILSWYDELLALSVDPVRDDPAAVLSRAVAVGHVLGASAGLLEVERVGPELKGRHRVDATRAYLLRLAGDLPAAAEAYARAAERCTSTLERDHLVRQAALAQAAGPAGHVNGT</sequence>
<dbReference type="SUPFAM" id="SSF88659">
    <property type="entry name" value="Sigma3 and sigma4 domains of RNA polymerase sigma factors"/>
    <property type="match status" value="1"/>
</dbReference>
<keyword evidence="2" id="KW-0805">Transcription regulation</keyword>
<dbReference type="InterPro" id="IPR007627">
    <property type="entry name" value="RNA_pol_sigma70_r2"/>
</dbReference>
<dbReference type="Gene3D" id="1.10.1740.10">
    <property type="match status" value="1"/>
</dbReference>
<dbReference type="InterPro" id="IPR013324">
    <property type="entry name" value="RNA_pol_sigma_r3/r4-like"/>
</dbReference>
<dbReference type="OrthoDB" id="9780299at2"/>
<dbReference type="Proteomes" id="UP000198825">
    <property type="component" value="Chromosome I"/>
</dbReference>
<dbReference type="PANTHER" id="PTHR47756:SF2">
    <property type="entry name" value="BLL6612 PROTEIN"/>
    <property type="match status" value="1"/>
</dbReference>
<dbReference type="GO" id="GO:0016987">
    <property type="term" value="F:sigma factor activity"/>
    <property type="evidence" value="ECO:0007669"/>
    <property type="project" value="UniProtKB-KW"/>
</dbReference>
<dbReference type="EMBL" id="LT629799">
    <property type="protein sequence ID" value="SDU79942.1"/>
    <property type="molecule type" value="Genomic_DNA"/>
</dbReference>
<evidence type="ECO:0000256" key="3">
    <source>
        <dbReference type="ARBA" id="ARBA00023082"/>
    </source>
</evidence>
<dbReference type="Gene3D" id="1.10.10.10">
    <property type="entry name" value="Winged helix-like DNA-binding domain superfamily/Winged helix DNA-binding domain"/>
    <property type="match status" value="1"/>
</dbReference>
<evidence type="ECO:0000256" key="2">
    <source>
        <dbReference type="ARBA" id="ARBA00023015"/>
    </source>
</evidence>
<evidence type="ECO:0000259" key="8">
    <source>
        <dbReference type="Pfam" id="PF20239"/>
    </source>
</evidence>
<dbReference type="GO" id="GO:0006352">
    <property type="term" value="P:DNA-templated transcription initiation"/>
    <property type="evidence" value="ECO:0007669"/>
    <property type="project" value="InterPro"/>
</dbReference>
<evidence type="ECO:0000259" key="7">
    <source>
        <dbReference type="Pfam" id="PF08281"/>
    </source>
</evidence>
<dbReference type="InterPro" id="IPR014284">
    <property type="entry name" value="RNA_pol_sigma-70_dom"/>
</dbReference>